<reference evidence="1" key="1">
    <citation type="submission" date="2021-10" db="EMBL/GenBank/DDBJ databases">
        <authorList>
            <person name="Piombo E."/>
        </authorList>
    </citation>
    <scope>NUCLEOTIDE SEQUENCE</scope>
</reference>
<dbReference type="OrthoDB" id="2311687at2759"/>
<evidence type="ECO:0000313" key="1">
    <source>
        <dbReference type="EMBL" id="CAH0014613.1"/>
    </source>
</evidence>
<protein>
    <submittedName>
        <fullName evidence="1">Uncharacterized protein</fullName>
    </submittedName>
</protein>
<evidence type="ECO:0000313" key="2">
    <source>
        <dbReference type="Proteomes" id="UP000696573"/>
    </source>
</evidence>
<accession>A0A9N9V031</accession>
<keyword evidence="2" id="KW-1185">Reference proteome</keyword>
<comment type="caution">
    <text evidence="1">The sequence shown here is derived from an EMBL/GenBank/DDBJ whole genome shotgun (WGS) entry which is preliminary data.</text>
</comment>
<dbReference type="PANTHER" id="PTHR28064">
    <property type="entry name" value="INNER KINETOCHORE SUBUNIT NKP2"/>
    <property type="match status" value="1"/>
</dbReference>
<gene>
    <name evidence="1" type="ORF">CRHIZ90672A_00011616</name>
</gene>
<sequence>MAPTESEVLENYLLRPSSLNAIMTFEHFAERFPPTQRDNPQIRLLWQDLVAQRDKALEEVQSNIEAEATLGQAMKKELLRVKREAAKGEVDGEVELERALFGSLSGAKPAKHSLSSILPEVDGAVKALDVEIERLKSEEAELLESTKQIIGDLSDLRYGKFANAHIKDEVLDSLTALQDVCNRPS</sequence>
<dbReference type="AlphaFoldDB" id="A0A9N9V031"/>
<name>A0A9N9V031_9HYPO</name>
<dbReference type="PANTHER" id="PTHR28064:SF1">
    <property type="entry name" value="INNER KINETOCHORE SUBUNIT NKP2"/>
    <property type="match status" value="1"/>
</dbReference>
<dbReference type="InterPro" id="IPR018565">
    <property type="entry name" value="Nkp2/Cnl2"/>
</dbReference>
<proteinExistence type="predicted"/>
<dbReference type="GO" id="GO:0031511">
    <property type="term" value="C:Mis6-Sim4 complex"/>
    <property type="evidence" value="ECO:0007669"/>
    <property type="project" value="TreeGrafter"/>
</dbReference>
<organism evidence="1 2">
    <name type="scientific">Clonostachys rhizophaga</name>
    <dbReference type="NCBI Taxonomy" id="160324"/>
    <lineage>
        <taxon>Eukaryota</taxon>
        <taxon>Fungi</taxon>
        <taxon>Dikarya</taxon>
        <taxon>Ascomycota</taxon>
        <taxon>Pezizomycotina</taxon>
        <taxon>Sordariomycetes</taxon>
        <taxon>Hypocreomycetidae</taxon>
        <taxon>Hypocreales</taxon>
        <taxon>Bionectriaceae</taxon>
        <taxon>Clonostachys</taxon>
    </lineage>
</organism>
<dbReference type="GO" id="GO:0007059">
    <property type="term" value="P:chromosome segregation"/>
    <property type="evidence" value="ECO:0007669"/>
    <property type="project" value="TreeGrafter"/>
</dbReference>
<dbReference type="Pfam" id="PF09447">
    <property type="entry name" value="Cnl2_NKP2"/>
    <property type="match status" value="1"/>
</dbReference>
<dbReference type="EMBL" id="CABFNQ020000436">
    <property type="protein sequence ID" value="CAH0014613.1"/>
    <property type="molecule type" value="Genomic_DNA"/>
</dbReference>
<dbReference type="Proteomes" id="UP000696573">
    <property type="component" value="Unassembled WGS sequence"/>
</dbReference>